<feature type="domain" description="Glycosyltransferase subfamily 4-like N-terminal" evidence="1">
    <location>
        <begin position="21"/>
        <end position="181"/>
    </location>
</feature>
<dbReference type="CDD" id="cd03801">
    <property type="entry name" value="GT4_PimA-like"/>
    <property type="match status" value="1"/>
</dbReference>
<dbReference type="EMBL" id="FVZE01000005">
    <property type="protein sequence ID" value="SLK05473.1"/>
    <property type="molecule type" value="Genomic_DNA"/>
</dbReference>
<dbReference type="RefSeq" id="WP_079731099.1">
    <property type="nucleotide sequence ID" value="NZ_FVZE01000005.1"/>
</dbReference>
<dbReference type="PANTHER" id="PTHR45947">
    <property type="entry name" value="SULFOQUINOVOSYL TRANSFERASE SQD2"/>
    <property type="match status" value="1"/>
</dbReference>
<keyword evidence="3" id="KW-1185">Reference proteome</keyword>
<dbReference type="PANTHER" id="PTHR45947:SF3">
    <property type="entry name" value="SULFOQUINOVOSYL TRANSFERASE SQD2"/>
    <property type="match status" value="1"/>
</dbReference>
<dbReference type="SUPFAM" id="SSF53756">
    <property type="entry name" value="UDP-Glycosyltransferase/glycogen phosphorylase"/>
    <property type="match status" value="1"/>
</dbReference>
<organism evidence="2 3">
    <name type="scientific">Novosphingobium mathurense</name>
    <dbReference type="NCBI Taxonomy" id="428990"/>
    <lineage>
        <taxon>Bacteria</taxon>
        <taxon>Pseudomonadati</taxon>
        <taxon>Pseudomonadota</taxon>
        <taxon>Alphaproteobacteria</taxon>
        <taxon>Sphingomonadales</taxon>
        <taxon>Sphingomonadaceae</taxon>
        <taxon>Novosphingobium</taxon>
    </lineage>
</organism>
<evidence type="ECO:0000313" key="3">
    <source>
        <dbReference type="Proteomes" id="UP000190989"/>
    </source>
</evidence>
<sequence length="397" mass="43167">MRILFLAPHPFFVERGTPIAVRQAVTVLCEQGHEVDLLTYHEGAEVEIPGARILRIRPGFGISNVPIGFSAKKLVCDAWLAAAALRQVRQGDYDVVHAVEEAVFIALACRAAGKFRVVYDMDSLMPDQIAEKWPAARVLLPPLQWFERQAIRRADLILPVCQAIAERAEKATSAAKVHLLPDVAFAPDAPDGCEIEDLRTLFVTPAPLALYVGNLERYQGIDLLLEAFRRLPPEEACNLAVIGGTPEMVSGHRAKTSGLKIAERVRFLGQRNLDALGAYLAQADILCSPRLKGVNTPMKVYGYMASGRAILATDILSHSQVLDSECAVLARPDPQAICDGLRVLIRDGGLRARLGTNAATRARELYGPAAFARRLERAYATISPVPATSVPDAAALQ</sequence>
<dbReference type="AlphaFoldDB" id="A0A1U6IBV0"/>
<dbReference type="InterPro" id="IPR050194">
    <property type="entry name" value="Glycosyltransferase_grp1"/>
</dbReference>
<dbReference type="STRING" id="428990.SAMN06295987_105166"/>
<accession>A0A1U6IBV0</accession>
<evidence type="ECO:0000259" key="1">
    <source>
        <dbReference type="Pfam" id="PF13439"/>
    </source>
</evidence>
<dbReference type="GO" id="GO:0016757">
    <property type="term" value="F:glycosyltransferase activity"/>
    <property type="evidence" value="ECO:0007669"/>
    <property type="project" value="TreeGrafter"/>
</dbReference>
<gene>
    <name evidence="2" type="ORF">SAMN06295987_105166</name>
</gene>
<proteinExistence type="predicted"/>
<evidence type="ECO:0000313" key="2">
    <source>
        <dbReference type="EMBL" id="SLK05473.1"/>
    </source>
</evidence>
<keyword evidence="2" id="KW-0808">Transferase</keyword>
<dbReference type="Pfam" id="PF13439">
    <property type="entry name" value="Glyco_transf_4"/>
    <property type="match status" value="1"/>
</dbReference>
<reference evidence="3" key="1">
    <citation type="submission" date="2017-02" db="EMBL/GenBank/DDBJ databases">
        <authorList>
            <person name="Varghese N."/>
            <person name="Submissions S."/>
        </authorList>
    </citation>
    <scope>NUCLEOTIDE SEQUENCE [LARGE SCALE GENOMIC DNA]</scope>
    <source>
        <strain evidence="3">SM117</strain>
    </source>
</reference>
<protein>
    <submittedName>
        <fullName evidence="2">Glycosyltransferase involved in cell wall bisynthesis</fullName>
    </submittedName>
</protein>
<dbReference type="Gene3D" id="3.40.50.2000">
    <property type="entry name" value="Glycogen Phosphorylase B"/>
    <property type="match status" value="2"/>
</dbReference>
<dbReference type="Pfam" id="PF13692">
    <property type="entry name" value="Glyco_trans_1_4"/>
    <property type="match status" value="1"/>
</dbReference>
<name>A0A1U6IBV0_9SPHN</name>
<dbReference type="Proteomes" id="UP000190989">
    <property type="component" value="Unassembled WGS sequence"/>
</dbReference>
<dbReference type="InterPro" id="IPR028098">
    <property type="entry name" value="Glyco_trans_4-like_N"/>
</dbReference>